<evidence type="ECO:0000256" key="2">
    <source>
        <dbReference type="ARBA" id="ARBA00022763"/>
    </source>
</evidence>
<evidence type="ECO:0000313" key="7">
    <source>
        <dbReference type="EMBL" id="TKV60514.1"/>
    </source>
</evidence>
<dbReference type="PANTHER" id="PTHR35369">
    <property type="entry name" value="BLR3025 PROTEIN-RELATED"/>
    <property type="match status" value="1"/>
</dbReference>
<comment type="function">
    <text evidence="3">Poorly processive, error-prone DNA polymerase involved in untargeted mutagenesis. Copies undamaged DNA at stalled replication forks, which arise in vivo from mismatched or misaligned primer ends. These misaligned primers can be extended by PolIV. Exhibits no 3'-5' exonuclease (proofreading) activity. May be involved in translesional synthesis, in conjunction with the beta clamp from PolIII.</text>
</comment>
<dbReference type="InterPro" id="IPR050356">
    <property type="entry name" value="SulA_CellDiv_inhibitor"/>
</dbReference>
<evidence type="ECO:0000313" key="8">
    <source>
        <dbReference type="Proteomes" id="UP000306985"/>
    </source>
</evidence>
<dbReference type="EMBL" id="SZZH01000001">
    <property type="protein sequence ID" value="TKV60514.1"/>
    <property type="molecule type" value="Genomic_DNA"/>
</dbReference>
<evidence type="ECO:0000256" key="3">
    <source>
        <dbReference type="ARBA" id="ARBA00025589"/>
    </source>
</evidence>
<name>A0A4U6QJ72_9ACTN</name>
<dbReference type="InterPro" id="IPR007117">
    <property type="entry name" value="Expansin_CBD"/>
</dbReference>
<comment type="similarity">
    <text evidence="1">Belongs to the DNA polymerase type-Y family.</text>
</comment>
<keyword evidence="2" id="KW-0227">DNA damage</keyword>
<dbReference type="RefSeq" id="WP_137447818.1">
    <property type="nucleotide sequence ID" value="NZ_SZZH01000001.1"/>
</dbReference>
<protein>
    <submittedName>
        <fullName evidence="7">DNA polymerase Y family protein</fullName>
    </submittedName>
</protein>
<dbReference type="InterPro" id="IPR043502">
    <property type="entry name" value="DNA/RNA_pol_sf"/>
</dbReference>
<comment type="caution">
    <text evidence="7">The sequence shown here is derived from an EMBL/GenBank/DDBJ whole genome shotgun (WGS) entry which is preliminary data.</text>
</comment>
<evidence type="ECO:0000256" key="4">
    <source>
        <dbReference type="SAM" id="MobiDB-lite"/>
    </source>
</evidence>
<gene>
    <name evidence="7" type="ORF">FDO65_02050</name>
</gene>
<feature type="domain" description="UmuC" evidence="5">
    <location>
        <begin position="30"/>
        <end position="154"/>
    </location>
</feature>
<evidence type="ECO:0000256" key="1">
    <source>
        <dbReference type="ARBA" id="ARBA00010945"/>
    </source>
</evidence>
<sequence length="535" mass="57435">MVEQRVLVIWCPDWPAIAAARQARQPSTAPVVVFTANRVRACTPAARAEGVRLGQRRRDAQSHCPALVVTAEDPDRDARLFEPVVQAVEAVVPGVEVLRPGLLACAVRGPRRYFGSEESAAEKIVDVVEALDVECRVGVADSLAVAVLAARRSRIVPDGESAAFCAPLPITELSAEPAISGPERAALTDLLIRLGLTSCGSFAALPEGKVATRFGADAVIAHHLARGRSHRGVSRRAIPADLTVEQSCDPPLERVDTAAFAARALAERFHEGLAGAGLACTRLTIRATLSGGQQMHRTWRCAQPLTPAATADRVRWQLDGWLTGRRAASGDQDGGDDGFSTGGIVGLVLEPVEAIDAGRVQFGLWGSDGKDDQRAGWAFARVQGLLGPESVLTPVRSGGRGPVDRIAWVPWGDERVPPRPVDRPWPGALPAPSPTRLARSGPDGSTEAVVLLDDRNRPVELGERGLLTATPRWIERSGHRHQVQAWAGPWLLDERWWAPDRRARRARLQLLYASGPALVLVADAPTGWSIEGIYD</sequence>
<evidence type="ECO:0000259" key="5">
    <source>
        <dbReference type="PROSITE" id="PS50173"/>
    </source>
</evidence>
<dbReference type="CDD" id="cd03468">
    <property type="entry name" value="PolY_like"/>
    <property type="match status" value="1"/>
</dbReference>
<accession>A0A4U6QJ72</accession>
<dbReference type="PROSITE" id="PS50173">
    <property type="entry name" value="UMUC"/>
    <property type="match status" value="1"/>
</dbReference>
<feature type="domain" description="Expansin-like CBD" evidence="6">
    <location>
        <begin position="459"/>
        <end position="535"/>
    </location>
</feature>
<reference evidence="7 8" key="1">
    <citation type="submission" date="2019-05" db="EMBL/GenBank/DDBJ databases">
        <title>Nakamurella sp. N5BH11, whole genome shotgun sequence.</title>
        <authorList>
            <person name="Tuo L."/>
        </authorList>
    </citation>
    <scope>NUCLEOTIDE SEQUENCE [LARGE SCALE GENOMIC DNA]</scope>
    <source>
        <strain evidence="7 8">N5BH11</strain>
    </source>
</reference>
<dbReference type="AlphaFoldDB" id="A0A4U6QJ72"/>
<dbReference type="PANTHER" id="PTHR35369:SF2">
    <property type="entry name" value="BLR3025 PROTEIN"/>
    <property type="match status" value="1"/>
</dbReference>
<evidence type="ECO:0000259" key="6">
    <source>
        <dbReference type="PROSITE" id="PS50843"/>
    </source>
</evidence>
<dbReference type="OrthoDB" id="5244088at2"/>
<dbReference type="PROSITE" id="PS50843">
    <property type="entry name" value="EXPANSIN_CBD"/>
    <property type="match status" value="1"/>
</dbReference>
<dbReference type="InterPro" id="IPR001126">
    <property type="entry name" value="UmuC"/>
</dbReference>
<dbReference type="GO" id="GO:0006281">
    <property type="term" value="P:DNA repair"/>
    <property type="evidence" value="ECO:0007669"/>
    <property type="project" value="InterPro"/>
</dbReference>
<feature type="region of interest" description="Disordered" evidence="4">
    <location>
        <begin position="419"/>
        <end position="445"/>
    </location>
</feature>
<dbReference type="SUPFAM" id="SSF56672">
    <property type="entry name" value="DNA/RNA polymerases"/>
    <property type="match status" value="1"/>
</dbReference>
<dbReference type="Gene3D" id="3.40.1170.60">
    <property type="match status" value="1"/>
</dbReference>
<dbReference type="InterPro" id="IPR043128">
    <property type="entry name" value="Rev_trsase/Diguanyl_cyclase"/>
</dbReference>
<proteinExistence type="inferred from homology"/>
<keyword evidence="8" id="KW-1185">Reference proteome</keyword>
<dbReference type="Pfam" id="PF00817">
    <property type="entry name" value="IMS"/>
    <property type="match status" value="1"/>
</dbReference>
<dbReference type="Proteomes" id="UP000306985">
    <property type="component" value="Unassembled WGS sequence"/>
</dbReference>
<organism evidence="7 8">
    <name type="scientific">Nakamurella flava</name>
    <dbReference type="NCBI Taxonomy" id="2576308"/>
    <lineage>
        <taxon>Bacteria</taxon>
        <taxon>Bacillati</taxon>
        <taxon>Actinomycetota</taxon>
        <taxon>Actinomycetes</taxon>
        <taxon>Nakamurellales</taxon>
        <taxon>Nakamurellaceae</taxon>
        <taxon>Nakamurella</taxon>
    </lineage>
</organism>
<dbReference type="Gene3D" id="3.30.70.270">
    <property type="match status" value="1"/>
</dbReference>